<dbReference type="GO" id="GO:0005783">
    <property type="term" value="C:endoplasmic reticulum"/>
    <property type="evidence" value="ECO:0007669"/>
    <property type="project" value="TreeGrafter"/>
</dbReference>
<evidence type="ECO:0000256" key="6">
    <source>
        <dbReference type="ARBA" id="ARBA00023098"/>
    </source>
</evidence>
<reference evidence="11 12" key="1">
    <citation type="submission" date="2020-07" db="EMBL/GenBank/DDBJ databases">
        <title>The yeast mating-type switching endonuclease HO is a domesticated member of an unorthodox homing genetic element family.</title>
        <authorList>
            <person name="Coughlan A.Y."/>
            <person name="Lombardi L."/>
            <person name="Braun-Galleani S."/>
            <person name="Martos A.R."/>
            <person name="Galeote V."/>
            <person name="Bigey F."/>
            <person name="Dequin S."/>
            <person name="Byrne K.P."/>
            <person name="Wolfe K.H."/>
        </authorList>
    </citation>
    <scope>NUCLEOTIDE SEQUENCE [LARGE SCALE GENOMIC DNA]</scope>
    <source>
        <strain evidence="11 12">NRRL Y-6702</strain>
    </source>
</reference>
<proteinExistence type="inferred from homology"/>
<evidence type="ECO:0000313" key="12">
    <source>
        <dbReference type="Proteomes" id="UP000509704"/>
    </source>
</evidence>
<dbReference type="GO" id="GO:0004623">
    <property type="term" value="F:phospholipase A2 activity"/>
    <property type="evidence" value="ECO:0007669"/>
    <property type="project" value="TreeGrafter"/>
</dbReference>
<dbReference type="GO" id="GO:0046475">
    <property type="term" value="P:glycerophospholipid catabolic process"/>
    <property type="evidence" value="ECO:0007669"/>
    <property type="project" value="TreeGrafter"/>
</dbReference>
<dbReference type="Pfam" id="PF01735">
    <property type="entry name" value="PLA2_B"/>
    <property type="match status" value="1"/>
</dbReference>
<dbReference type="EC" id="3.1.1.5" evidence="2 9"/>
<dbReference type="Gene3D" id="3.40.1090.10">
    <property type="entry name" value="Cytosolic phospholipase A2 catalytic domain"/>
    <property type="match status" value="1"/>
</dbReference>
<dbReference type="RefSeq" id="XP_037146115.1">
    <property type="nucleotide sequence ID" value="XM_037290220.1"/>
</dbReference>
<dbReference type="GeneID" id="59238173"/>
<dbReference type="SUPFAM" id="SSF52151">
    <property type="entry name" value="FabD/lysophospholipase-like"/>
    <property type="match status" value="1"/>
</dbReference>
<keyword evidence="7" id="KW-0325">Glycoprotein</keyword>
<dbReference type="GO" id="GO:0005576">
    <property type="term" value="C:extracellular region"/>
    <property type="evidence" value="ECO:0007669"/>
    <property type="project" value="TreeGrafter"/>
</dbReference>
<dbReference type="AlphaFoldDB" id="A0A7H9B782"/>
<name>A0A7H9B782_ZYGMR</name>
<keyword evidence="6 8" id="KW-0443">Lipid metabolism</keyword>
<evidence type="ECO:0000259" key="10">
    <source>
        <dbReference type="PROSITE" id="PS51210"/>
    </source>
</evidence>
<protein>
    <recommendedName>
        <fullName evidence="2 9">Lysophospholipase</fullName>
        <ecNumber evidence="2 9">3.1.1.5</ecNumber>
    </recommendedName>
</protein>
<dbReference type="InterPro" id="IPR016035">
    <property type="entry name" value="Acyl_Trfase/lysoPLipase"/>
</dbReference>
<evidence type="ECO:0000256" key="2">
    <source>
        <dbReference type="ARBA" id="ARBA00013274"/>
    </source>
</evidence>
<dbReference type="KEGG" id="zmk:HG535_0G02730"/>
<dbReference type="PANTHER" id="PTHR10728:SF33">
    <property type="entry name" value="LYSOPHOSPHOLIPASE 1-RELATED"/>
    <property type="match status" value="1"/>
</dbReference>
<evidence type="ECO:0000256" key="9">
    <source>
        <dbReference type="RuleBase" id="RU362103"/>
    </source>
</evidence>
<keyword evidence="3 9" id="KW-0732">Signal</keyword>
<evidence type="ECO:0000256" key="3">
    <source>
        <dbReference type="ARBA" id="ARBA00022729"/>
    </source>
</evidence>
<dbReference type="InterPro" id="IPR002642">
    <property type="entry name" value="LysoPLipase_cat_dom"/>
</dbReference>
<comment type="catalytic activity">
    <reaction evidence="9">
        <text>a 1-acyl-sn-glycero-3-phosphocholine + H2O = sn-glycerol 3-phosphocholine + a fatty acid + H(+)</text>
        <dbReference type="Rhea" id="RHEA:15177"/>
        <dbReference type="ChEBI" id="CHEBI:15377"/>
        <dbReference type="ChEBI" id="CHEBI:15378"/>
        <dbReference type="ChEBI" id="CHEBI:16870"/>
        <dbReference type="ChEBI" id="CHEBI:28868"/>
        <dbReference type="ChEBI" id="CHEBI:58168"/>
        <dbReference type="EC" id="3.1.1.5"/>
    </reaction>
</comment>
<dbReference type="Proteomes" id="UP000509704">
    <property type="component" value="Chromosome 7"/>
</dbReference>
<accession>A0A7H9B782</accession>
<feature type="signal peptide" evidence="9">
    <location>
        <begin position="1"/>
        <end position="20"/>
    </location>
</feature>
<evidence type="ECO:0000313" key="11">
    <source>
        <dbReference type="EMBL" id="QLG74390.1"/>
    </source>
</evidence>
<dbReference type="FunFam" id="3.40.1090.10:FF:000010">
    <property type="entry name" value="Lysophospholipase"/>
    <property type="match status" value="1"/>
</dbReference>
<organism evidence="11 12">
    <name type="scientific">Zygotorulaspora mrakii</name>
    <name type="common">Zygosaccharomyces mrakii</name>
    <dbReference type="NCBI Taxonomy" id="42260"/>
    <lineage>
        <taxon>Eukaryota</taxon>
        <taxon>Fungi</taxon>
        <taxon>Dikarya</taxon>
        <taxon>Ascomycota</taxon>
        <taxon>Saccharomycotina</taxon>
        <taxon>Saccharomycetes</taxon>
        <taxon>Saccharomycetales</taxon>
        <taxon>Saccharomycetaceae</taxon>
        <taxon>Zygotorulaspora</taxon>
    </lineage>
</organism>
<keyword evidence="5 8" id="KW-0442">Lipid degradation</keyword>
<gene>
    <name evidence="11" type="ORF">HG535_0G02730</name>
</gene>
<dbReference type="CDD" id="cd07203">
    <property type="entry name" value="cPLA2_Fungal_PLB"/>
    <property type="match status" value="1"/>
</dbReference>
<dbReference type="GO" id="GO:0005886">
    <property type="term" value="C:plasma membrane"/>
    <property type="evidence" value="ECO:0007669"/>
    <property type="project" value="TreeGrafter"/>
</dbReference>
<dbReference type="PANTHER" id="PTHR10728">
    <property type="entry name" value="CYTOSOLIC PHOSPHOLIPASE A2"/>
    <property type="match status" value="1"/>
</dbReference>
<feature type="chain" id="PRO_5029039391" description="Lysophospholipase" evidence="9">
    <location>
        <begin position="21"/>
        <end position="665"/>
    </location>
</feature>
<dbReference type="GO" id="GO:0004622">
    <property type="term" value="F:phosphatidylcholine lysophospholipase activity"/>
    <property type="evidence" value="ECO:0007669"/>
    <property type="project" value="UniProtKB-EC"/>
</dbReference>
<dbReference type="EMBL" id="CP058610">
    <property type="protein sequence ID" value="QLG74390.1"/>
    <property type="molecule type" value="Genomic_DNA"/>
</dbReference>
<dbReference type="PROSITE" id="PS51210">
    <property type="entry name" value="PLA2C"/>
    <property type="match status" value="1"/>
</dbReference>
<feature type="domain" description="PLA2c" evidence="10">
    <location>
        <begin position="33"/>
        <end position="581"/>
    </location>
</feature>
<dbReference type="GO" id="GO:0005829">
    <property type="term" value="C:cytosol"/>
    <property type="evidence" value="ECO:0007669"/>
    <property type="project" value="TreeGrafter"/>
</dbReference>
<evidence type="ECO:0000256" key="8">
    <source>
        <dbReference type="PROSITE-ProRule" id="PRU00555"/>
    </source>
</evidence>
<evidence type="ECO:0000256" key="4">
    <source>
        <dbReference type="ARBA" id="ARBA00022801"/>
    </source>
</evidence>
<dbReference type="SMART" id="SM00022">
    <property type="entry name" value="PLAc"/>
    <property type="match status" value="1"/>
</dbReference>
<comment type="similarity">
    <text evidence="1 9">Belongs to the lysophospholipase family.</text>
</comment>
<evidence type="ECO:0000256" key="1">
    <source>
        <dbReference type="ARBA" id="ARBA00008780"/>
    </source>
</evidence>
<keyword evidence="4 8" id="KW-0378">Hydrolase</keyword>
<sequence>MLLKNLLFPITLLFISLVGAWSPSNGYAPSRVSCDNDTNLIREANGLSANETDWLQKRDIYTRYALKSFLTRANNSFSNHSIISELFSNDSNVPKIGIACSGGGYRAMLSGAGMIAAMDNRTGGALDHGLGGLLQSSTYLAGLSGGSWLVGSLAWNNWTSVQDIINSTPENDSIWDLTHSIASPGGVDVNKSAERWEVITEDIMSKAALGFPVTLADYWGRALSYNFFPSLPDGGVGYTWSSLRDSEVFTSGQMPFPISVADFRSPYTTISSRNSSVFEFNPFEIGSWESSVNAFSDIKYLGTQTSNGVPVNKGQCVEGFDNAGFIMGTSSTLFNPSMSPVIGMLMNGGTVASIFQKAIANDSNDVANYAPNPFKDVTFATDDSGETIVQSDYLYLADGGEDGETIPLVPLLQQDRDLDVIFALDSSSDTITSWPDGSSLVNTYERQFSSQGKNIAFPYVPDQSTFEILQLNKKPTFFGCDARNLTDLKYIPPLVVYIPNTAYSFNSNQSTFKMSYTPAERLEMMENGFEAATMGNFTHDPEFMTCIGCAIIRRKQQSFNATLPEECDSCFSRYCWSGELSENYPGVTTGNQTLTSNVTSISSTATLEPSITSMSTETLSISSATASPSSTIVMRGAGSTYLRPTFDMKCLAVIIFTSGVFGFIL</sequence>
<evidence type="ECO:0000256" key="5">
    <source>
        <dbReference type="ARBA" id="ARBA00022963"/>
    </source>
</evidence>
<evidence type="ECO:0000256" key="7">
    <source>
        <dbReference type="ARBA" id="ARBA00023180"/>
    </source>
</evidence>
<keyword evidence="12" id="KW-1185">Reference proteome</keyword>
<dbReference type="OrthoDB" id="4084751at2759"/>